<dbReference type="SUPFAM" id="SSF51905">
    <property type="entry name" value="FAD/NAD(P)-binding domain"/>
    <property type="match status" value="1"/>
</dbReference>
<proteinExistence type="predicted"/>
<reference evidence="3 4" key="2">
    <citation type="submission" date="2015-05" db="EMBL/GenBank/DDBJ databases">
        <title>Lifestyle Evolution in Cyanobacterial Symbionts of Sponges.</title>
        <authorList>
            <person name="Burgsdorf I."/>
            <person name="Slaby B.M."/>
            <person name="Handley K.M."/>
            <person name="Haber M."/>
            <person name="Blom J."/>
            <person name="Marshall C.W."/>
            <person name="Gilbert J.A."/>
            <person name="Hentschel U."/>
            <person name="Steindler L."/>
        </authorList>
    </citation>
    <scope>NUCLEOTIDE SEQUENCE [LARGE SCALE GENOMIC DNA]</scope>
    <source>
        <strain evidence="3">15L</strain>
    </source>
</reference>
<gene>
    <name evidence="3" type="ORF">TQ37_02525</name>
</gene>
<dbReference type="PANTHER" id="PTHR43476:SF5">
    <property type="entry name" value="FAD-DEPENDENT MONOOXYGENASE"/>
    <property type="match status" value="1"/>
</dbReference>
<dbReference type="InterPro" id="IPR050631">
    <property type="entry name" value="PheA/TfdB_FAD_monoxygenase"/>
</dbReference>
<organism evidence="3 4">
    <name type="scientific">Candidatus Synechococcus spongiarum 15L</name>
    <dbReference type="NCBI Taxonomy" id="1608419"/>
    <lineage>
        <taxon>Bacteria</taxon>
        <taxon>Bacillati</taxon>
        <taxon>Cyanobacteriota</taxon>
        <taxon>Cyanophyceae</taxon>
        <taxon>Synechococcales</taxon>
        <taxon>Synechococcaceae</taxon>
        <taxon>Synechococcus</taxon>
    </lineage>
</organism>
<evidence type="ECO:0000256" key="1">
    <source>
        <dbReference type="ARBA" id="ARBA00023002"/>
    </source>
</evidence>
<dbReference type="AlphaFoldDB" id="A0A0G8AXB1"/>
<sequence length="423" mass="46534">MDIHVDVVVVGAGGGGAILGLSLARKGIRTLVLEQAPGPPHGIRGEILQPNGQIILDDLGLLDQLPQNAVQPVRHFHFRQVGGRRLCSVDYDDLPSPYNRALVTLPHVVHRTVLEALEKRNPGGLWYNASFTNVLKRDGITIGVEADVQGKPVRVSAKLVVGADGPTSKVRQALKIPAKLYLYPESYLVAILDCPEKLDEVQYFLGKKEILGVFPAAKEKIYLVYLIDAAARDAIHTAGVEPLQKRWSAICPELSATFHGFTGWEQSAVMPTGRTRARTWVTNGAVLIGDAAHGMNPHASQGRMQAMVDATVLADLIPSCLAEDNFGESRLKVYEQQRRPKVEMLQRLADEEAFVWNTGNPVLAWLRNRVFFTIDKNQRLKYQVLTATAGLRETPPFGILDRFLALGLVPDPRADQRPPHALS</sequence>
<evidence type="ECO:0000259" key="2">
    <source>
        <dbReference type="Pfam" id="PF01494"/>
    </source>
</evidence>
<comment type="caution">
    <text evidence="3">The sequence shown here is derived from an EMBL/GenBank/DDBJ whole genome shotgun (WGS) entry which is preliminary data.</text>
</comment>
<dbReference type="PATRIC" id="fig|1608419.3.peg.1910"/>
<keyword evidence="3" id="KW-0503">Monooxygenase</keyword>
<dbReference type="EMBL" id="JYFQ01000057">
    <property type="protein sequence ID" value="KKZ14004.1"/>
    <property type="molecule type" value="Genomic_DNA"/>
</dbReference>
<protein>
    <submittedName>
        <fullName evidence="3">Monooxygenase</fullName>
    </submittedName>
</protein>
<dbReference type="InterPro" id="IPR002938">
    <property type="entry name" value="FAD-bd"/>
</dbReference>
<dbReference type="PANTHER" id="PTHR43476">
    <property type="entry name" value="3-(3-HYDROXY-PHENYL)PROPIONATE/3-HYDROXYCINNAMIC ACID HYDROXYLASE"/>
    <property type="match status" value="1"/>
</dbReference>
<reference evidence="3 4" key="1">
    <citation type="submission" date="2015-02" db="EMBL/GenBank/DDBJ databases">
        <authorList>
            <person name="Slaby B."/>
            <person name="Hentschel U."/>
        </authorList>
    </citation>
    <scope>NUCLEOTIDE SEQUENCE [LARGE SCALE GENOMIC DNA]</scope>
    <source>
        <strain evidence="3">15L</strain>
    </source>
</reference>
<accession>A0A0G8AXB1</accession>
<dbReference type="InterPro" id="IPR036188">
    <property type="entry name" value="FAD/NAD-bd_sf"/>
</dbReference>
<dbReference type="GO" id="GO:0004497">
    <property type="term" value="F:monooxygenase activity"/>
    <property type="evidence" value="ECO:0007669"/>
    <property type="project" value="UniProtKB-KW"/>
</dbReference>
<dbReference type="Proteomes" id="UP000035037">
    <property type="component" value="Unassembled WGS sequence"/>
</dbReference>
<name>A0A0G8AXB1_9SYNE</name>
<dbReference type="Pfam" id="PF01494">
    <property type="entry name" value="FAD_binding_3"/>
    <property type="match status" value="1"/>
</dbReference>
<evidence type="ECO:0000313" key="3">
    <source>
        <dbReference type="EMBL" id="KKZ14004.1"/>
    </source>
</evidence>
<dbReference type="PRINTS" id="PR00420">
    <property type="entry name" value="RNGMNOXGNASE"/>
</dbReference>
<dbReference type="GO" id="GO:0071949">
    <property type="term" value="F:FAD binding"/>
    <property type="evidence" value="ECO:0007669"/>
    <property type="project" value="InterPro"/>
</dbReference>
<feature type="domain" description="FAD-binding" evidence="2">
    <location>
        <begin position="5"/>
        <end position="345"/>
    </location>
</feature>
<dbReference type="Gene3D" id="3.50.50.60">
    <property type="entry name" value="FAD/NAD(P)-binding domain"/>
    <property type="match status" value="2"/>
</dbReference>
<evidence type="ECO:0000313" key="4">
    <source>
        <dbReference type="Proteomes" id="UP000035037"/>
    </source>
</evidence>
<keyword evidence="1" id="KW-0560">Oxidoreductase</keyword>